<dbReference type="EMBL" id="LT594323">
    <property type="protein sequence ID" value="SBT45670.1"/>
    <property type="molecule type" value="Genomic_DNA"/>
</dbReference>
<keyword evidence="1" id="KW-0812">Transmembrane</keyword>
<evidence type="ECO:0000313" key="2">
    <source>
        <dbReference type="EMBL" id="SBT45670.1"/>
    </source>
</evidence>
<evidence type="ECO:0000313" key="3">
    <source>
        <dbReference type="Proteomes" id="UP000199385"/>
    </source>
</evidence>
<reference evidence="3" key="1">
    <citation type="submission" date="2016-06" db="EMBL/GenBank/DDBJ databases">
        <authorList>
            <person name="Varghese N."/>
            <person name="Submissions Spin"/>
        </authorList>
    </citation>
    <scope>NUCLEOTIDE SEQUENCE [LARGE SCALE GENOMIC DNA]</scope>
    <source>
        <strain evidence="3">DSM 44815</strain>
    </source>
</reference>
<dbReference type="RefSeq" id="WP_091664658.1">
    <property type="nucleotide sequence ID" value="NZ_LT594323.1"/>
</dbReference>
<name>A0A1A8ZNJ5_9ACTN</name>
<sequence>MMHLDADVEARGWEMELHRSRGNLPLAVICLVAGVMVLGLAVEGSTLRLLVALAVVLIAGRVLVGALRPFRFVIGPDGLDVRRPGLRGTYPWQHFAALALDDAGRLVGVPGTGPAGLRTDARHPVDGRPAVELLDLRQVRESPDEVVAALTRWSGGRFLDARTPAAAQPAGGPIEFTTGLRGYDKIAVDRLVGRAQAALAQGGPAERRAARAEIEQARAGGGLLVALRGYNTGQVDEALDALCAALTDTDTPTDRTAPA</sequence>
<gene>
    <name evidence="2" type="ORF">GA0070611_3105</name>
</gene>
<dbReference type="STRING" id="261654.GA0070611_3105"/>
<dbReference type="OrthoDB" id="3403153at2"/>
<dbReference type="PATRIC" id="fig|261654.4.peg.3157"/>
<keyword evidence="3" id="KW-1185">Reference proteome</keyword>
<feature type="transmembrane region" description="Helical" evidence="1">
    <location>
        <begin position="47"/>
        <end position="64"/>
    </location>
</feature>
<dbReference type="Proteomes" id="UP000199385">
    <property type="component" value="Chromosome I"/>
</dbReference>
<organism evidence="2 3">
    <name type="scientific">Micromonospora auratinigra</name>
    <dbReference type="NCBI Taxonomy" id="261654"/>
    <lineage>
        <taxon>Bacteria</taxon>
        <taxon>Bacillati</taxon>
        <taxon>Actinomycetota</taxon>
        <taxon>Actinomycetes</taxon>
        <taxon>Micromonosporales</taxon>
        <taxon>Micromonosporaceae</taxon>
        <taxon>Micromonospora</taxon>
    </lineage>
</organism>
<keyword evidence="1" id="KW-1133">Transmembrane helix</keyword>
<accession>A0A1A8ZNJ5</accession>
<evidence type="ECO:0000256" key="1">
    <source>
        <dbReference type="SAM" id="Phobius"/>
    </source>
</evidence>
<keyword evidence="1" id="KW-0472">Membrane</keyword>
<protein>
    <submittedName>
        <fullName evidence="2">PH domain-containing protein</fullName>
    </submittedName>
</protein>
<proteinExistence type="predicted"/>
<feature type="transmembrane region" description="Helical" evidence="1">
    <location>
        <begin position="24"/>
        <end position="41"/>
    </location>
</feature>
<dbReference type="AlphaFoldDB" id="A0A1A8ZNJ5"/>